<gene>
    <name evidence="1" type="ORF">V8G54_017479</name>
</gene>
<dbReference type="SUPFAM" id="SSF48452">
    <property type="entry name" value="TPR-like"/>
    <property type="match status" value="1"/>
</dbReference>
<dbReference type="PANTHER" id="PTHR44102">
    <property type="entry name" value="PROTEIN NPG1"/>
    <property type="match status" value="1"/>
</dbReference>
<dbReference type="EMBL" id="CP144696">
    <property type="protein sequence ID" value="WVZ12949.1"/>
    <property type="molecule type" value="Genomic_DNA"/>
</dbReference>
<organism evidence="1 2">
    <name type="scientific">Vigna mungo</name>
    <name type="common">Black gram</name>
    <name type="synonym">Phaseolus mungo</name>
    <dbReference type="NCBI Taxonomy" id="3915"/>
    <lineage>
        <taxon>Eukaryota</taxon>
        <taxon>Viridiplantae</taxon>
        <taxon>Streptophyta</taxon>
        <taxon>Embryophyta</taxon>
        <taxon>Tracheophyta</taxon>
        <taxon>Spermatophyta</taxon>
        <taxon>Magnoliopsida</taxon>
        <taxon>eudicotyledons</taxon>
        <taxon>Gunneridae</taxon>
        <taxon>Pentapetalae</taxon>
        <taxon>rosids</taxon>
        <taxon>fabids</taxon>
        <taxon>Fabales</taxon>
        <taxon>Fabaceae</taxon>
        <taxon>Papilionoideae</taxon>
        <taxon>50 kb inversion clade</taxon>
        <taxon>NPAAA clade</taxon>
        <taxon>indigoferoid/millettioid clade</taxon>
        <taxon>Phaseoleae</taxon>
        <taxon>Vigna</taxon>
    </lineage>
</organism>
<dbReference type="AlphaFoldDB" id="A0AAQ3S279"/>
<reference evidence="1 2" key="1">
    <citation type="journal article" date="2023" name="Life. Sci Alliance">
        <title>Evolutionary insights into 3D genome organization and epigenetic landscape of Vigna mungo.</title>
        <authorList>
            <person name="Junaid A."/>
            <person name="Singh B."/>
            <person name="Bhatia S."/>
        </authorList>
    </citation>
    <scope>NUCLEOTIDE SEQUENCE [LARGE SCALE GENOMIC DNA]</scope>
    <source>
        <strain evidence="1">Urdbean</strain>
    </source>
</reference>
<dbReference type="InterPro" id="IPR043376">
    <property type="entry name" value="NPG1-like"/>
</dbReference>
<accession>A0AAQ3S279</accession>
<dbReference type="Proteomes" id="UP001374535">
    <property type="component" value="Chromosome 5"/>
</dbReference>
<protein>
    <submittedName>
        <fullName evidence="1">Uncharacterized protein</fullName>
    </submittedName>
</protein>
<evidence type="ECO:0000313" key="2">
    <source>
        <dbReference type="Proteomes" id="UP001374535"/>
    </source>
</evidence>
<name>A0AAQ3S279_VIGMU</name>
<evidence type="ECO:0000313" key="1">
    <source>
        <dbReference type="EMBL" id="WVZ12949.1"/>
    </source>
</evidence>
<proteinExistence type="predicted"/>
<dbReference type="InterPro" id="IPR011990">
    <property type="entry name" value="TPR-like_helical_dom_sf"/>
</dbReference>
<sequence length="384" mass="43172">MKILHALILGNGCEELPDVTLKTLQEARTLLGKLEYQRGNVEGRAHTESASGSQHLTSLVLEAIYLKVKSLQKLGKFTEDILSYPNIQEDNKLQEIVSHDVELLPGIWKQAGCYDEAISAYRRALLSQWNLDNDYCARIQKSFVMFLLYSGAKASPPTLAVQIEGSYVPKNNLKETILLLMVLLRKFSLGKMKWDPSVMEHLTFALSICSQTSTLAKKIEDLMPGVYHRIWCCQNDCALSLLRKSLHKHERPNDLTSLLLAARISNSDSHLAAERVNNVRDQNEHLKGVALQMLGLCLGKQSKVASSDSERSRLHSKALESLMEAIKLKPNNSDLIFELAVYHAKHRNLSASLCSARHFFNQTGDCSEDEKLTWDHNTSLSDQD</sequence>
<dbReference type="PANTHER" id="PTHR44102:SF19">
    <property type="entry name" value="CALMODULIN-BINDING PROTEIN"/>
    <property type="match status" value="1"/>
</dbReference>
<keyword evidence="2" id="KW-1185">Reference proteome</keyword>